<dbReference type="GO" id="GO:0030677">
    <property type="term" value="C:ribonuclease P complex"/>
    <property type="evidence" value="ECO:0007669"/>
    <property type="project" value="TreeGrafter"/>
</dbReference>
<dbReference type="Gene3D" id="3.30.230.10">
    <property type="match status" value="1"/>
</dbReference>
<dbReference type="STRING" id="1619044.UY92_C0012G0018"/>
<organism evidence="9 10">
    <name type="scientific">Candidatus Magasanikbacteria bacterium GW2011_GWA2_56_11</name>
    <dbReference type="NCBI Taxonomy" id="1619044"/>
    <lineage>
        <taxon>Bacteria</taxon>
        <taxon>Candidatus Magasanikiibacteriota</taxon>
    </lineage>
</organism>
<comment type="function">
    <text evidence="1 7">RNaseP catalyzes the removal of the 5'-leader sequence from pre-tRNA to produce the mature 5'-terminus. It can also cleave other RNA substrates such as 4.5S RNA. The protein component plays an auxiliary but essential role in vivo by binding to the 5'-leader sequence and broadening the substrate specificity of the ribozyme.</text>
</comment>
<dbReference type="AlphaFoldDB" id="A0A0G2B904"/>
<sequence>MLPREYRLTRMKDYEVLFKEGRFVGGELVTAKIWKIEPEKYPRRGYAAGDLKIGFIVSTKVSKSAVKRNRIKRQMREIVRLFLQKGRIKTGFMVAIIAKPGCVGKEYQDVEKSLADVIRRGRILLQ</sequence>
<dbReference type="GO" id="GO:0000049">
    <property type="term" value="F:tRNA binding"/>
    <property type="evidence" value="ECO:0007669"/>
    <property type="project" value="UniProtKB-UniRule"/>
</dbReference>
<keyword evidence="6 7" id="KW-0694">RNA-binding</keyword>
<dbReference type="EC" id="3.1.26.5" evidence="7 8"/>
<evidence type="ECO:0000256" key="6">
    <source>
        <dbReference type="ARBA" id="ARBA00022884"/>
    </source>
</evidence>
<dbReference type="PROSITE" id="PS00648">
    <property type="entry name" value="RIBONUCLEASE_P"/>
    <property type="match status" value="1"/>
</dbReference>
<keyword evidence="4 7" id="KW-0255">Endonuclease</keyword>
<evidence type="ECO:0000256" key="3">
    <source>
        <dbReference type="ARBA" id="ARBA00022722"/>
    </source>
</evidence>
<comment type="subunit">
    <text evidence="7">Consists of a catalytic RNA component (M1 or rnpB) and a protein subunit.</text>
</comment>
<comment type="similarity">
    <text evidence="7">Belongs to the RnpA family.</text>
</comment>
<dbReference type="InterPro" id="IPR020539">
    <property type="entry name" value="RNase_P_CS"/>
</dbReference>
<proteinExistence type="inferred from homology"/>
<reference evidence="9 10" key="1">
    <citation type="journal article" date="2015" name="Nature">
        <title>rRNA introns, odd ribosomes, and small enigmatic genomes across a large radiation of phyla.</title>
        <authorList>
            <person name="Brown C.T."/>
            <person name="Hug L.A."/>
            <person name="Thomas B.C."/>
            <person name="Sharon I."/>
            <person name="Castelle C.J."/>
            <person name="Singh A."/>
            <person name="Wilkins M.J."/>
            <person name="Williams K.H."/>
            <person name="Banfield J.F."/>
        </authorList>
    </citation>
    <scope>NUCLEOTIDE SEQUENCE [LARGE SCALE GENOMIC DNA]</scope>
</reference>
<dbReference type="InterPro" id="IPR014721">
    <property type="entry name" value="Ribsml_uS5_D2-typ_fold_subgr"/>
</dbReference>
<evidence type="ECO:0000256" key="8">
    <source>
        <dbReference type="NCBIfam" id="TIGR00188"/>
    </source>
</evidence>
<evidence type="ECO:0000256" key="5">
    <source>
        <dbReference type="ARBA" id="ARBA00022801"/>
    </source>
</evidence>
<dbReference type="SUPFAM" id="SSF54211">
    <property type="entry name" value="Ribosomal protein S5 domain 2-like"/>
    <property type="match status" value="1"/>
</dbReference>
<dbReference type="EMBL" id="LCRX01000012">
    <property type="protein sequence ID" value="KKW41939.1"/>
    <property type="molecule type" value="Genomic_DNA"/>
</dbReference>
<dbReference type="HAMAP" id="MF_00227">
    <property type="entry name" value="RNase_P"/>
    <property type="match status" value="1"/>
</dbReference>
<protein>
    <recommendedName>
        <fullName evidence="7 8">Ribonuclease P protein component</fullName>
        <shortName evidence="7">RNase P protein</shortName>
        <shortName evidence="7">RNaseP protein</shortName>
        <ecNumber evidence="7 8">3.1.26.5</ecNumber>
    </recommendedName>
    <alternativeName>
        <fullName evidence="7">Protein C5</fullName>
    </alternativeName>
</protein>
<evidence type="ECO:0000256" key="2">
    <source>
        <dbReference type="ARBA" id="ARBA00022694"/>
    </source>
</evidence>
<name>A0A0G2B904_9BACT</name>
<evidence type="ECO:0000256" key="4">
    <source>
        <dbReference type="ARBA" id="ARBA00022759"/>
    </source>
</evidence>
<keyword evidence="2 7" id="KW-0819">tRNA processing</keyword>
<dbReference type="GO" id="GO:0001682">
    <property type="term" value="P:tRNA 5'-leader removal"/>
    <property type="evidence" value="ECO:0007669"/>
    <property type="project" value="UniProtKB-UniRule"/>
</dbReference>
<accession>A0A0G2B904</accession>
<dbReference type="PANTHER" id="PTHR33992">
    <property type="entry name" value="RIBONUCLEASE P PROTEIN COMPONENT"/>
    <property type="match status" value="1"/>
</dbReference>
<keyword evidence="5 7" id="KW-0378">Hydrolase</keyword>
<comment type="catalytic activity">
    <reaction evidence="7">
        <text>Endonucleolytic cleavage of RNA, removing 5'-extranucleotides from tRNA precursor.</text>
        <dbReference type="EC" id="3.1.26.5"/>
    </reaction>
</comment>
<evidence type="ECO:0000313" key="10">
    <source>
        <dbReference type="Proteomes" id="UP000033870"/>
    </source>
</evidence>
<dbReference type="NCBIfam" id="TIGR00188">
    <property type="entry name" value="rnpA"/>
    <property type="match status" value="1"/>
</dbReference>
<gene>
    <name evidence="7" type="primary">rnpA</name>
    <name evidence="9" type="ORF">UY92_C0012G0018</name>
</gene>
<dbReference type="Pfam" id="PF00825">
    <property type="entry name" value="Ribonuclease_P"/>
    <property type="match status" value="1"/>
</dbReference>
<dbReference type="GO" id="GO:0042781">
    <property type="term" value="F:3'-tRNA processing endoribonuclease activity"/>
    <property type="evidence" value="ECO:0007669"/>
    <property type="project" value="TreeGrafter"/>
</dbReference>
<evidence type="ECO:0000256" key="1">
    <source>
        <dbReference type="ARBA" id="ARBA00002663"/>
    </source>
</evidence>
<dbReference type="InterPro" id="IPR020568">
    <property type="entry name" value="Ribosomal_Su5_D2-typ_SF"/>
</dbReference>
<dbReference type="InterPro" id="IPR000100">
    <property type="entry name" value="RNase_P"/>
</dbReference>
<dbReference type="GO" id="GO:0004526">
    <property type="term" value="F:ribonuclease P activity"/>
    <property type="evidence" value="ECO:0007669"/>
    <property type="project" value="UniProtKB-UniRule"/>
</dbReference>
<dbReference type="Proteomes" id="UP000033870">
    <property type="component" value="Unassembled WGS sequence"/>
</dbReference>
<dbReference type="PANTHER" id="PTHR33992:SF1">
    <property type="entry name" value="RIBONUCLEASE P PROTEIN COMPONENT"/>
    <property type="match status" value="1"/>
</dbReference>
<keyword evidence="3 7" id="KW-0540">Nuclease</keyword>
<comment type="caution">
    <text evidence="9">The sequence shown here is derived from an EMBL/GenBank/DDBJ whole genome shotgun (WGS) entry which is preliminary data.</text>
</comment>
<evidence type="ECO:0000256" key="7">
    <source>
        <dbReference type="HAMAP-Rule" id="MF_00227"/>
    </source>
</evidence>
<evidence type="ECO:0000313" key="9">
    <source>
        <dbReference type="EMBL" id="KKW41939.1"/>
    </source>
</evidence>